<gene>
    <name evidence="8" type="ORF">ETQ85_05420</name>
</gene>
<dbReference type="Proteomes" id="UP000389128">
    <property type="component" value="Unassembled WGS sequence"/>
</dbReference>
<keyword evidence="4" id="KW-0804">Transcription</keyword>
<dbReference type="InterPro" id="IPR001789">
    <property type="entry name" value="Sig_transdc_resp-reg_receiver"/>
</dbReference>
<dbReference type="OrthoDB" id="9816469at2"/>
<proteinExistence type="predicted"/>
<dbReference type="GO" id="GO:0006355">
    <property type="term" value="P:regulation of DNA-templated transcription"/>
    <property type="evidence" value="ECO:0007669"/>
    <property type="project" value="InterPro"/>
</dbReference>
<comment type="caution">
    <text evidence="8">The sequence shown here is derived from an EMBL/GenBank/DDBJ whole genome shotgun (WGS) entry which is preliminary data.</text>
</comment>
<dbReference type="InterPro" id="IPR000792">
    <property type="entry name" value="Tscrpt_reg_LuxR_C"/>
</dbReference>
<dbReference type="InterPro" id="IPR039420">
    <property type="entry name" value="WalR-like"/>
</dbReference>
<keyword evidence="1 5" id="KW-0597">Phosphoprotein</keyword>
<dbReference type="CDD" id="cd17535">
    <property type="entry name" value="REC_NarL-like"/>
    <property type="match status" value="1"/>
</dbReference>
<dbReference type="Gene3D" id="3.40.50.2300">
    <property type="match status" value="1"/>
</dbReference>
<dbReference type="PANTHER" id="PTHR43214">
    <property type="entry name" value="TWO-COMPONENT RESPONSE REGULATOR"/>
    <property type="match status" value="1"/>
</dbReference>
<evidence type="ECO:0000313" key="8">
    <source>
        <dbReference type="EMBL" id="TYC60840.1"/>
    </source>
</evidence>
<evidence type="ECO:0000259" key="7">
    <source>
        <dbReference type="PROSITE" id="PS50110"/>
    </source>
</evidence>
<organism evidence="8 9">
    <name type="scientific">Zoogloea oleivorans</name>
    <dbReference type="NCBI Taxonomy" id="1552750"/>
    <lineage>
        <taxon>Bacteria</taxon>
        <taxon>Pseudomonadati</taxon>
        <taxon>Pseudomonadota</taxon>
        <taxon>Betaproteobacteria</taxon>
        <taxon>Rhodocyclales</taxon>
        <taxon>Zoogloeaceae</taxon>
        <taxon>Zoogloea</taxon>
    </lineage>
</organism>
<dbReference type="CDD" id="cd06170">
    <property type="entry name" value="LuxR_C_like"/>
    <property type="match status" value="1"/>
</dbReference>
<evidence type="ECO:0000256" key="3">
    <source>
        <dbReference type="ARBA" id="ARBA00023125"/>
    </source>
</evidence>
<dbReference type="Pfam" id="PF00072">
    <property type="entry name" value="Response_reg"/>
    <property type="match status" value="1"/>
</dbReference>
<keyword evidence="2" id="KW-0805">Transcription regulation</keyword>
<evidence type="ECO:0000259" key="6">
    <source>
        <dbReference type="PROSITE" id="PS50043"/>
    </source>
</evidence>
<dbReference type="GO" id="GO:0000160">
    <property type="term" value="P:phosphorelay signal transduction system"/>
    <property type="evidence" value="ECO:0007669"/>
    <property type="project" value="InterPro"/>
</dbReference>
<feature type="modified residue" description="4-aspartylphosphate" evidence="5">
    <location>
        <position position="54"/>
    </location>
</feature>
<protein>
    <submittedName>
        <fullName evidence="8">Response regulator transcription factor</fullName>
    </submittedName>
</protein>
<keyword evidence="9" id="KW-1185">Reference proteome</keyword>
<dbReference type="GO" id="GO:0003677">
    <property type="term" value="F:DNA binding"/>
    <property type="evidence" value="ECO:0007669"/>
    <property type="project" value="UniProtKB-KW"/>
</dbReference>
<reference evidence="8 9" key="1">
    <citation type="submission" date="2019-01" db="EMBL/GenBank/DDBJ databases">
        <title>Zoogloea oleivorans genome sequencing and assembly.</title>
        <authorList>
            <person name="Tancsics A."/>
            <person name="Farkas M."/>
            <person name="Kriszt B."/>
            <person name="Maroti G."/>
            <person name="Horvath B."/>
        </authorList>
    </citation>
    <scope>NUCLEOTIDE SEQUENCE [LARGE SCALE GENOMIC DNA]</scope>
    <source>
        <strain evidence="8 9">Buc</strain>
    </source>
</reference>
<dbReference type="PROSITE" id="PS50110">
    <property type="entry name" value="RESPONSE_REGULATORY"/>
    <property type="match status" value="1"/>
</dbReference>
<feature type="domain" description="HTH luxR-type" evidence="6">
    <location>
        <begin position="142"/>
        <end position="207"/>
    </location>
</feature>
<dbReference type="SUPFAM" id="SSF46894">
    <property type="entry name" value="C-terminal effector domain of the bipartite response regulators"/>
    <property type="match status" value="1"/>
</dbReference>
<dbReference type="PANTHER" id="PTHR43214:SF41">
    <property type="entry name" value="NITRATE_NITRITE RESPONSE REGULATOR PROTEIN NARP"/>
    <property type="match status" value="1"/>
</dbReference>
<evidence type="ECO:0000256" key="4">
    <source>
        <dbReference type="ARBA" id="ARBA00023163"/>
    </source>
</evidence>
<evidence type="ECO:0000256" key="5">
    <source>
        <dbReference type="PROSITE-ProRule" id="PRU00169"/>
    </source>
</evidence>
<dbReference type="SMART" id="SM00448">
    <property type="entry name" value="REC"/>
    <property type="match status" value="1"/>
</dbReference>
<dbReference type="AlphaFoldDB" id="A0A6C2D306"/>
<dbReference type="Pfam" id="PF00196">
    <property type="entry name" value="GerE"/>
    <property type="match status" value="1"/>
</dbReference>
<dbReference type="SMART" id="SM00421">
    <property type="entry name" value="HTH_LUXR"/>
    <property type="match status" value="1"/>
</dbReference>
<dbReference type="PRINTS" id="PR00038">
    <property type="entry name" value="HTHLUXR"/>
</dbReference>
<dbReference type="InterPro" id="IPR058245">
    <property type="entry name" value="NreC/VraR/RcsB-like_REC"/>
</dbReference>
<sequence>MIRILIVDDHAVVGGGLKQFLTNTGGFEVAGEARTGQDALKLVSTQSWDLLLLDIGLPDLNGIEVLKRIKRERPELPVLIFSMYSEDEYALAAREAGAAGYLPKNSAPEEILAAIRRASAGECYLSPQLTERLLSGSASISRKLPHDRLSARELDVMLMISKGIPLTEIAEQLHLSPKTISTYRTRVLEKLELKHNTEITRYVLKHKLDN</sequence>
<keyword evidence="3" id="KW-0238">DNA-binding</keyword>
<evidence type="ECO:0000313" key="9">
    <source>
        <dbReference type="Proteomes" id="UP000389128"/>
    </source>
</evidence>
<dbReference type="InterPro" id="IPR016032">
    <property type="entry name" value="Sig_transdc_resp-reg_C-effctor"/>
</dbReference>
<name>A0A6C2D306_9RHOO</name>
<evidence type="ECO:0000256" key="1">
    <source>
        <dbReference type="ARBA" id="ARBA00022553"/>
    </source>
</evidence>
<feature type="domain" description="Response regulatory" evidence="7">
    <location>
        <begin position="3"/>
        <end position="119"/>
    </location>
</feature>
<dbReference type="SUPFAM" id="SSF52172">
    <property type="entry name" value="CheY-like"/>
    <property type="match status" value="1"/>
</dbReference>
<evidence type="ECO:0000256" key="2">
    <source>
        <dbReference type="ARBA" id="ARBA00023015"/>
    </source>
</evidence>
<dbReference type="InterPro" id="IPR011006">
    <property type="entry name" value="CheY-like_superfamily"/>
</dbReference>
<dbReference type="RefSeq" id="WP_148578042.1">
    <property type="nucleotide sequence ID" value="NZ_JAVEUW010000006.1"/>
</dbReference>
<dbReference type="EMBL" id="SDKK01000004">
    <property type="protein sequence ID" value="TYC60840.1"/>
    <property type="molecule type" value="Genomic_DNA"/>
</dbReference>
<dbReference type="PROSITE" id="PS50043">
    <property type="entry name" value="HTH_LUXR_2"/>
    <property type="match status" value="1"/>
</dbReference>
<accession>A0A6C2D306</accession>